<name>A0A6M5Z0B1_9BACT</name>
<accession>A0A6M5Z0B1</accession>
<dbReference type="EMBL" id="CP053452">
    <property type="protein sequence ID" value="QJW98871.1"/>
    <property type="molecule type" value="Genomic_DNA"/>
</dbReference>
<organism evidence="1 2">
    <name type="scientific">Frigoriglobus tundricola</name>
    <dbReference type="NCBI Taxonomy" id="2774151"/>
    <lineage>
        <taxon>Bacteria</taxon>
        <taxon>Pseudomonadati</taxon>
        <taxon>Planctomycetota</taxon>
        <taxon>Planctomycetia</taxon>
        <taxon>Gemmatales</taxon>
        <taxon>Gemmataceae</taxon>
        <taxon>Frigoriglobus</taxon>
    </lineage>
</organism>
<dbReference type="PANTHER" id="PTHR34595:SF7">
    <property type="entry name" value="SLL1039 PROTEIN"/>
    <property type="match status" value="1"/>
</dbReference>
<dbReference type="KEGG" id="ftj:FTUN_6466"/>
<keyword evidence="2" id="KW-1185">Reference proteome</keyword>
<evidence type="ECO:0000313" key="2">
    <source>
        <dbReference type="Proteomes" id="UP000503447"/>
    </source>
</evidence>
<dbReference type="Proteomes" id="UP000503447">
    <property type="component" value="Chromosome"/>
</dbReference>
<reference evidence="2" key="1">
    <citation type="submission" date="2020-05" db="EMBL/GenBank/DDBJ databases">
        <title>Frigoriglobus tundricola gen. nov., sp. nov., a psychrotolerant cellulolytic planctomycete of the family Gemmataceae with two divergent copies of 16S rRNA gene.</title>
        <authorList>
            <person name="Kulichevskaya I.S."/>
            <person name="Ivanova A.A."/>
            <person name="Naumoff D.G."/>
            <person name="Beletsky A.V."/>
            <person name="Rijpstra W.I.C."/>
            <person name="Sinninghe Damste J.S."/>
            <person name="Mardanov A.V."/>
            <person name="Ravin N.V."/>
            <person name="Dedysh S.N."/>
        </authorList>
    </citation>
    <scope>NUCLEOTIDE SEQUENCE [LARGE SCALE GENOMIC DNA]</scope>
    <source>
        <strain evidence="2">PL17</strain>
    </source>
</reference>
<dbReference type="AlphaFoldDB" id="A0A6M5Z0B1"/>
<protein>
    <submittedName>
        <fullName evidence="1">Protein containing domains DUF404, DUF407</fullName>
    </submittedName>
</protein>
<dbReference type="InterPro" id="IPR051680">
    <property type="entry name" value="ATP-dep_Glu-Cys_Ligase-2"/>
</dbReference>
<gene>
    <name evidence="1" type="ORF">FTUN_6466</name>
</gene>
<dbReference type="PANTHER" id="PTHR34595">
    <property type="entry name" value="BLR5612 PROTEIN"/>
    <property type="match status" value="1"/>
</dbReference>
<evidence type="ECO:0000313" key="1">
    <source>
        <dbReference type="EMBL" id="QJW98871.1"/>
    </source>
</evidence>
<proteinExistence type="predicted"/>
<sequence>MCRCGPPAADGGASIEGHHIDLRPFVLYGETIKVLPGGLTRVALPRGSLVVNSSQGGGSKDTWVLRSTPPAKVQLGAGI</sequence>